<comment type="caution">
    <text evidence="2">The sequence shown here is derived from an EMBL/GenBank/DDBJ whole genome shotgun (WGS) entry which is preliminary data.</text>
</comment>
<feature type="transmembrane region" description="Helical" evidence="1">
    <location>
        <begin position="73"/>
        <end position="92"/>
    </location>
</feature>
<feature type="transmembrane region" description="Helical" evidence="1">
    <location>
        <begin position="6"/>
        <end position="29"/>
    </location>
</feature>
<protein>
    <submittedName>
        <fullName evidence="2">Cationic amino acid transporter</fullName>
    </submittedName>
</protein>
<dbReference type="Proteomes" id="UP000011531">
    <property type="component" value="Unassembled WGS sequence"/>
</dbReference>
<organism evidence="2 3">
    <name type="scientific">Natronococcus jeotgali DSM 18795</name>
    <dbReference type="NCBI Taxonomy" id="1227498"/>
    <lineage>
        <taxon>Archaea</taxon>
        <taxon>Methanobacteriati</taxon>
        <taxon>Methanobacteriota</taxon>
        <taxon>Stenosarchaea group</taxon>
        <taxon>Halobacteria</taxon>
        <taxon>Halobacteriales</taxon>
        <taxon>Natrialbaceae</taxon>
        <taxon>Natronococcus</taxon>
    </lineage>
</organism>
<keyword evidence="1" id="KW-1133">Transmembrane helix</keyword>
<dbReference type="STRING" id="1227498.C492_09365"/>
<feature type="transmembrane region" description="Helical" evidence="1">
    <location>
        <begin position="41"/>
        <end position="61"/>
    </location>
</feature>
<evidence type="ECO:0000313" key="2">
    <source>
        <dbReference type="EMBL" id="ELY61517.1"/>
    </source>
</evidence>
<dbReference type="AlphaFoldDB" id="L9XIV5"/>
<evidence type="ECO:0000313" key="3">
    <source>
        <dbReference type="Proteomes" id="UP000011531"/>
    </source>
</evidence>
<keyword evidence="1" id="KW-0812">Transmembrane</keyword>
<dbReference type="PATRIC" id="fig|1227498.3.peg.1825"/>
<keyword evidence="3" id="KW-1185">Reference proteome</keyword>
<evidence type="ECO:0000256" key="1">
    <source>
        <dbReference type="SAM" id="Phobius"/>
    </source>
</evidence>
<keyword evidence="1" id="KW-0472">Membrane</keyword>
<proteinExistence type="predicted"/>
<sequence>MLNWIVNAGGLGIVVAWLLVAVSFLILRYSEPEMDRPYKAPAGWAVGLLGLALTAFFVYLYLPGGQSALLWPYEWAIVLLWCLLGIILYSVSEGYSEEHATMAAKKVEQLKDD</sequence>
<gene>
    <name evidence="2" type="ORF">C492_09365</name>
</gene>
<accession>L9XIV5</accession>
<dbReference type="Gene3D" id="1.20.1740.10">
    <property type="entry name" value="Amino acid/polyamine transporter I"/>
    <property type="match status" value="1"/>
</dbReference>
<name>L9XIV5_9EURY</name>
<dbReference type="EMBL" id="AOIA01000084">
    <property type="protein sequence ID" value="ELY61517.1"/>
    <property type="molecule type" value="Genomic_DNA"/>
</dbReference>
<reference evidence="2 3" key="1">
    <citation type="journal article" date="2014" name="PLoS Genet.">
        <title>Phylogenetically driven sequencing of extremely halophilic archaea reveals strategies for static and dynamic osmo-response.</title>
        <authorList>
            <person name="Becker E.A."/>
            <person name="Seitzer P.M."/>
            <person name="Tritt A."/>
            <person name="Larsen D."/>
            <person name="Krusor M."/>
            <person name="Yao A.I."/>
            <person name="Wu D."/>
            <person name="Madern D."/>
            <person name="Eisen J.A."/>
            <person name="Darling A.E."/>
            <person name="Facciotti M.T."/>
        </authorList>
    </citation>
    <scope>NUCLEOTIDE SEQUENCE [LARGE SCALE GENOMIC DNA]</scope>
    <source>
        <strain evidence="2 3">DSM 18795</strain>
    </source>
</reference>